<dbReference type="Proteomes" id="UP000198975">
    <property type="component" value="Unassembled WGS sequence"/>
</dbReference>
<accession>A0A1C4DXV0</accession>
<proteinExistence type="predicted"/>
<evidence type="ECO:0000256" key="1">
    <source>
        <dbReference type="SAM" id="MobiDB-lite"/>
    </source>
</evidence>
<feature type="compositionally biased region" description="Polar residues" evidence="1">
    <location>
        <begin position="1"/>
        <end position="18"/>
    </location>
</feature>
<organism evidence="2 3">
    <name type="scientific">Kosakonia oryzendophytica</name>
    <dbReference type="NCBI Taxonomy" id="1005665"/>
    <lineage>
        <taxon>Bacteria</taxon>
        <taxon>Pseudomonadati</taxon>
        <taxon>Pseudomonadota</taxon>
        <taxon>Gammaproteobacteria</taxon>
        <taxon>Enterobacterales</taxon>
        <taxon>Enterobacteriaceae</taxon>
        <taxon>Kosakonia</taxon>
    </lineage>
</organism>
<dbReference type="AlphaFoldDB" id="A0A1C4DXV0"/>
<dbReference type="EMBL" id="FMAY01000015">
    <property type="protein sequence ID" value="SCC36178.1"/>
    <property type="molecule type" value="Genomic_DNA"/>
</dbReference>
<feature type="region of interest" description="Disordered" evidence="1">
    <location>
        <begin position="1"/>
        <end position="23"/>
    </location>
</feature>
<reference evidence="3" key="1">
    <citation type="submission" date="2016-08" db="EMBL/GenBank/DDBJ databases">
        <authorList>
            <person name="Varghese N."/>
            <person name="Submissions Spin"/>
        </authorList>
    </citation>
    <scope>NUCLEOTIDE SEQUENCE [LARGE SCALE GENOMIC DNA]</scope>
    <source>
        <strain evidence="3">REICA_082</strain>
    </source>
</reference>
<sequence length="51" mass="5475">MNKNSRSTLSDSAQSSPHDATCGFGFEEMLTELEAIVAEAEIRLAEEEASA</sequence>
<evidence type="ECO:0000313" key="3">
    <source>
        <dbReference type="Proteomes" id="UP000198975"/>
    </source>
</evidence>
<gene>
    <name evidence="2" type="ORF">GA0061071_11561</name>
</gene>
<dbReference type="RefSeq" id="WP_167352673.1">
    <property type="nucleotide sequence ID" value="NZ_CP115659.1"/>
</dbReference>
<protein>
    <submittedName>
        <fullName evidence="2">Uncharacterized protein</fullName>
    </submittedName>
</protein>
<keyword evidence="3" id="KW-1185">Reference proteome</keyword>
<name>A0A1C4DXV0_9ENTR</name>
<evidence type="ECO:0000313" key="2">
    <source>
        <dbReference type="EMBL" id="SCC36178.1"/>
    </source>
</evidence>